<gene>
    <name evidence="1" type="ORF">INT45_010651</name>
</gene>
<accession>A0A8H7S687</accession>
<proteinExistence type="predicted"/>
<comment type="caution">
    <text evidence="1">The sequence shown here is derived from an EMBL/GenBank/DDBJ whole genome shotgun (WGS) entry which is preliminary data.</text>
</comment>
<reference evidence="1 2" key="1">
    <citation type="submission" date="2020-12" db="EMBL/GenBank/DDBJ databases">
        <title>Metabolic potential, ecology and presence of endohyphal bacteria is reflected in genomic diversity of Mucoromycotina.</title>
        <authorList>
            <person name="Muszewska A."/>
            <person name="Okrasinska A."/>
            <person name="Steczkiewicz K."/>
            <person name="Drgas O."/>
            <person name="Orlowska M."/>
            <person name="Perlinska-Lenart U."/>
            <person name="Aleksandrzak-Piekarczyk T."/>
            <person name="Szatraj K."/>
            <person name="Zielenkiewicz U."/>
            <person name="Pilsyk S."/>
            <person name="Malc E."/>
            <person name="Mieczkowski P."/>
            <person name="Kruszewska J.S."/>
            <person name="Biernat P."/>
            <person name="Pawlowska J."/>
        </authorList>
    </citation>
    <scope>NUCLEOTIDE SEQUENCE [LARGE SCALE GENOMIC DNA]</scope>
    <source>
        <strain evidence="1 2">CBS 142.35</strain>
    </source>
</reference>
<name>A0A8H7S687_9FUNG</name>
<dbReference type="OrthoDB" id="2370938at2759"/>
<dbReference type="AlphaFoldDB" id="A0A8H7S687"/>
<evidence type="ECO:0000313" key="2">
    <source>
        <dbReference type="Proteomes" id="UP000646827"/>
    </source>
</evidence>
<protein>
    <submittedName>
        <fullName evidence="1">Uncharacterized protein</fullName>
    </submittedName>
</protein>
<dbReference type="EMBL" id="JAEPRB010000088">
    <property type="protein sequence ID" value="KAG2222238.1"/>
    <property type="molecule type" value="Genomic_DNA"/>
</dbReference>
<evidence type="ECO:0000313" key="1">
    <source>
        <dbReference type="EMBL" id="KAG2222238.1"/>
    </source>
</evidence>
<organism evidence="1 2">
    <name type="scientific">Circinella minor</name>
    <dbReference type="NCBI Taxonomy" id="1195481"/>
    <lineage>
        <taxon>Eukaryota</taxon>
        <taxon>Fungi</taxon>
        <taxon>Fungi incertae sedis</taxon>
        <taxon>Mucoromycota</taxon>
        <taxon>Mucoromycotina</taxon>
        <taxon>Mucoromycetes</taxon>
        <taxon>Mucorales</taxon>
        <taxon>Lichtheimiaceae</taxon>
        <taxon>Circinella</taxon>
    </lineage>
</organism>
<dbReference type="Proteomes" id="UP000646827">
    <property type="component" value="Unassembled WGS sequence"/>
</dbReference>
<sequence length="165" mass="18361">MIPNTTSLNYRPVNGDYGIFRTSTTNQEFKDSFAKGSITSQRPDSCISELNGLYFGSSLGYVEVKPAAEENNKYLASKDLVRLGMLTKNSIDISGLKSCMGIQVVNHTITFFMNELKADGMYFLTEIGTVKAPSCIEDLGTFIHYFDELAAILKCYEKKLCSFVL</sequence>
<keyword evidence="2" id="KW-1185">Reference proteome</keyword>